<name>A0A7S1LGM1_ALECA</name>
<accession>A0A7S1LGM1</accession>
<dbReference type="InterPro" id="IPR011009">
    <property type="entry name" value="Kinase-like_dom_sf"/>
</dbReference>
<proteinExistence type="predicted"/>
<protein>
    <submittedName>
        <fullName evidence="1">Uncharacterized protein</fullName>
    </submittedName>
</protein>
<gene>
    <name evidence="1" type="ORF">ACAT0790_LOCUS8706</name>
</gene>
<organism evidence="1">
    <name type="scientific">Alexandrium catenella</name>
    <name type="common">Red tide dinoflagellate</name>
    <name type="synonym">Gonyaulax catenella</name>
    <dbReference type="NCBI Taxonomy" id="2925"/>
    <lineage>
        <taxon>Eukaryota</taxon>
        <taxon>Sar</taxon>
        <taxon>Alveolata</taxon>
        <taxon>Dinophyceae</taxon>
        <taxon>Gonyaulacales</taxon>
        <taxon>Pyrocystaceae</taxon>
        <taxon>Alexandrium</taxon>
    </lineage>
</organism>
<evidence type="ECO:0000313" key="1">
    <source>
        <dbReference type="EMBL" id="CAD9103817.1"/>
    </source>
</evidence>
<sequence length="599" mass="67362">MATLWEIIGGADKGGIVVREGRTTAAKVLEDRLSTGAIVEEVELVSERLHYKLLTGSGPADGWISIKLPGKVLAQKYEGDRDAVMAAAGVSEEGAAGGADDDEGFTVEERCAKEQEKPGTSWHPIDMGVLQANHEKKAKGMIYGFEFPWTADLLKEMGPAWLTKAFHAAMTLPKSNKVTKIKDVKEYIGGGNCAKMTFEVEYAKKSDKLHTKLFAKMPFPLSGKTLSDRMASSVMQQGSDILEINVSRLFEAALPFPIPKYYFGDSSNETTNWIQITERIPFDEKVGEKQFDPAYEKMQDWELKGPHEEYYYCLVKNGARMAGMGKSGKLLPLEVLHKFYDTPEWRGPEMWGMGPHNTGLSDSEFKAKIKMGAEFISEVAKAIFPDYCATPAFVASYKKILAITNMYTAEINYWVNRNHDYIAWSHGNLNVDNVFFWRDADKALNIGVLDWGGARCDSMGWKLWWWLYCCEYDFLSSNIDGMIDAFIKEYNESGGPLLDHEELKWQFTLSALSQGVGLLGAVPQIYKMCAKKQWPTIKERKDDRIAKNVDGKNTLRVYIGTFINICQMIHDWGLEAKLDKWVEELTAATGIPRKQLPPM</sequence>
<dbReference type="SUPFAM" id="SSF56112">
    <property type="entry name" value="Protein kinase-like (PK-like)"/>
    <property type="match status" value="1"/>
</dbReference>
<dbReference type="AlphaFoldDB" id="A0A7S1LGM1"/>
<dbReference type="EMBL" id="HBGE01014746">
    <property type="protein sequence ID" value="CAD9103817.1"/>
    <property type="molecule type" value="Transcribed_RNA"/>
</dbReference>
<reference evidence="1" key="1">
    <citation type="submission" date="2021-01" db="EMBL/GenBank/DDBJ databases">
        <authorList>
            <person name="Corre E."/>
            <person name="Pelletier E."/>
            <person name="Niang G."/>
            <person name="Scheremetjew M."/>
            <person name="Finn R."/>
            <person name="Kale V."/>
            <person name="Holt S."/>
            <person name="Cochrane G."/>
            <person name="Meng A."/>
            <person name="Brown T."/>
            <person name="Cohen L."/>
        </authorList>
    </citation>
    <scope>NUCLEOTIDE SEQUENCE</scope>
    <source>
        <strain evidence="1">OF101</strain>
    </source>
</reference>